<sequence length="115" mass="13229">MDRPDEARKSPRHPCYGPIDFRVDDWHITGKVINLCLDGCLIRPRQRPVCSIGDNLDLRFEVNGLTFRAHCIVRWVGADHMVGVEILLLSERGRRQLSELIDQLASLRKPSTLQR</sequence>
<evidence type="ECO:0000313" key="3">
    <source>
        <dbReference type="Proteomes" id="UP000269669"/>
    </source>
</evidence>
<name>A0A3R9QAC6_9BACT</name>
<evidence type="ECO:0000313" key="2">
    <source>
        <dbReference type="EMBL" id="RSL17063.1"/>
    </source>
</evidence>
<dbReference type="Proteomes" id="UP000269669">
    <property type="component" value="Unassembled WGS sequence"/>
</dbReference>
<comment type="caution">
    <text evidence="2">The sequence shown here is derived from an EMBL/GenBank/DDBJ whole genome shotgun (WGS) entry which is preliminary data.</text>
</comment>
<proteinExistence type="predicted"/>
<reference evidence="2 3" key="1">
    <citation type="submission" date="2018-12" db="EMBL/GenBank/DDBJ databases">
        <title>Sequencing of bacterial isolates from soil warming experiment in Harvard Forest, Massachusetts, USA.</title>
        <authorList>
            <person name="Deangelis K."/>
        </authorList>
    </citation>
    <scope>NUCLEOTIDE SEQUENCE [LARGE SCALE GENOMIC DNA]</scope>
    <source>
        <strain evidence="2 3">EB153</strain>
    </source>
</reference>
<dbReference type="Pfam" id="PF07238">
    <property type="entry name" value="PilZ"/>
    <property type="match status" value="1"/>
</dbReference>
<keyword evidence="3" id="KW-1185">Reference proteome</keyword>
<protein>
    <submittedName>
        <fullName evidence="2">PilZ domain-containing protein</fullName>
    </submittedName>
</protein>
<dbReference type="Gene3D" id="2.40.10.220">
    <property type="entry name" value="predicted glycosyltransferase like domains"/>
    <property type="match status" value="1"/>
</dbReference>
<accession>A0A3R9QAC6</accession>
<dbReference type="InterPro" id="IPR009875">
    <property type="entry name" value="PilZ_domain"/>
</dbReference>
<evidence type="ECO:0000259" key="1">
    <source>
        <dbReference type="Pfam" id="PF07238"/>
    </source>
</evidence>
<dbReference type="SUPFAM" id="SSF141371">
    <property type="entry name" value="PilZ domain-like"/>
    <property type="match status" value="1"/>
</dbReference>
<dbReference type="RefSeq" id="WP_185827139.1">
    <property type="nucleotide sequence ID" value="NZ_RSDW01000001.1"/>
</dbReference>
<dbReference type="GO" id="GO:0035438">
    <property type="term" value="F:cyclic-di-GMP binding"/>
    <property type="evidence" value="ECO:0007669"/>
    <property type="project" value="InterPro"/>
</dbReference>
<feature type="domain" description="PilZ" evidence="1">
    <location>
        <begin position="8"/>
        <end position="102"/>
    </location>
</feature>
<organism evidence="2 3">
    <name type="scientific">Edaphobacter aggregans</name>
    <dbReference type="NCBI Taxonomy" id="570835"/>
    <lineage>
        <taxon>Bacteria</taxon>
        <taxon>Pseudomonadati</taxon>
        <taxon>Acidobacteriota</taxon>
        <taxon>Terriglobia</taxon>
        <taxon>Terriglobales</taxon>
        <taxon>Acidobacteriaceae</taxon>
        <taxon>Edaphobacter</taxon>
    </lineage>
</organism>
<gene>
    <name evidence="2" type="ORF">EDE15_2591</name>
</gene>
<dbReference type="EMBL" id="RSDW01000001">
    <property type="protein sequence ID" value="RSL17063.1"/>
    <property type="molecule type" value="Genomic_DNA"/>
</dbReference>
<dbReference type="AlphaFoldDB" id="A0A3R9QAC6"/>